<feature type="transmembrane region" description="Helical" evidence="1">
    <location>
        <begin position="323"/>
        <end position="340"/>
    </location>
</feature>
<organism evidence="3 4">
    <name type="scientific">Anaerospora hongkongensis</name>
    <dbReference type="NCBI Taxonomy" id="244830"/>
    <lineage>
        <taxon>Bacteria</taxon>
        <taxon>Bacillati</taxon>
        <taxon>Bacillota</taxon>
        <taxon>Negativicutes</taxon>
        <taxon>Selenomonadales</taxon>
        <taxon>Sporomusaceae</taxon>
        <taxon>Anaerospora</taxon>
    </lineage>
</organism>
<dbReference type="Proteomes" id="UP000295063">
    <property type="component" value="Unassembled WGS sequence"/>
</dbReference>
<feature type="transmembrane region" description="Helical" evidence="1">
    <location>
        <begin position="376"/>
        <end position="392"/>
    </location>
</feature>
<dbReference type="Pfam" id="PF09925">
    <property type="entry name" value="DUF2157"/>
    <property type="match status" value="1"/>
</dbReference>
<feature type="transmembrane region" description="Helical" evidence="1">
    <location>
        <begin position="110"/>
        <end position="130"/>
    </location>
</feature>
<feature type="transmembrane region" description="Helical" evidence="1">
    <location>
        <begin position="78"/>
        <end position="98"/>
    </location>
</feature>
<feature type="transmembrane region" description="Helical" evidence="1">
    <location>
        <begin position="231"/>
        <end position="252"/>
    </location>
</feature>
<name>A0A4R1Q2C7_9FIRM</name>
<evidence type="ECO:0000313" key="3">
    <source>
        <dbReference type="EMBL" id="TCL35180.1"/>
    </source>
</evidence>
<keyword evidence="1" id="KW-0812">Transmembrane</keyword>
<feature type="domain" description="DUF2157" evidence="2">
    <location>
        <begin position="15"/>
        <end position="157"/>
    </location>
</feature>
<dbReference type="AlphaFoldDB" id="A0A4R1Q2C7"/>
<dbReference type="RefSeq" id="WP_165898953.1">
    <property type="nucleotide sequence ID" value="NZ_SLUI01000013.1"/>
</dbReference>
<feature type="transmembrane region" description="Helical" evidence="1">
    <location>
        <begin position="205"/>
        <end position="225"/>
    </location>
</feature>
<evidence type="ECO:0000256" key="1">
    <source>
        <dbReference type="SAM" id="Phobius"/>
    </source>
</evidence>
<evidence type="ECO:0000313" key="4">
    <source>
        <dbReference type="Proteomes" id="UP000295063"/>
    </source>
</evidence>
<sequence>MKKNAVEWLYEQLPDLVGKGIISSEAADRIRDYYGPVPQEEKKSYMTIFGIIGIILVGLGIILILAHNWEQLNRFNRTVIAVAMLVIAQMCAAAVWWFKQDKKTWTEGAAVFWMLMVGAAIALVSQTYHLSDDTGAFLLAWMLLSLPIIYLLQSTVVAAIYLIGIGGWVANGSVPIIGKHLIWMLFGAVIPYCRQLLLTEQSVNAATIVTWIFTLSFYFSFADAFNHQIGHFGLLLFAALFSITYLLGLLAIEKKALGWYKALLTIGSFGTVGISFILTFRDVWSGFSSGGLRAGESWLAILLLLTVAYLGVLLVVRKLSGSTAYIAAPFVAGAGYLLQAYDTGGLISAVLMNLFLLSFSIYIIRKGVRKGELSTMNMGMLLLGALIIARFLDINFSFVVRGIVFLALGICFLAVNWMAARRKAGANDAEK</sequence>
<comment type="caution">
    <text evidence="3">The sequence shown here is derived from an EMBL/GenBank/DDBJ whole genome shotgun (WGS) entry which is preliminary data.</text>
</comment>
<feature type="transmembrane region" description="Helical" evidence="1">
    <location>
        <begin position="346"/>
        <end position="364"/>
    </location>
</feature>
<dbReference type="InterPro" id="IPR018677">
    <property type="entry name" value="DUF2157"/>
</dbReference>
<feature type="transmembrane region" description="Helical" evidence="1">
    <location>
        <begin position="298"/>
        <end position="316"/>
    </location>
</feature>
<keyword evidence="4" id="KW-1185">Reference proteome</keyword>
<feature type="transmembrane region" description="Helical" evidence="1">
    <location>
        <begin position="398"/>
        <end position="419"/>
    </location>
</feature>
<keyword evidence="1" id="KW-0472">Membrane</keyword>
<evidence type="ECO:0000259" key="2">
    <source>
        <dbReference type="Pfam" id="PF09925"/>
    </source>
</evidence>
<feature type="transmembrane region" description="Helical" evidence="1">
    <location>
        <begin position="176"/>
        <end position="193"/>
    </location>
</feature>
<dbReference type="EMBL" id="SLUI01000013">
    <property type="protein sequence ID" value="TCL35180.1"/>
    <property type="molecule type" value="Genomic_DNA"/>
</dbReference>
<accession>A0A4R1Q2C7</accession>
<feature type="transmembrane region" description="Helical" evidence="1">
    <location>
        <begin position="45"/>
        <end position="66"/>
    </location>
</feature>
<proteinExistence type="predicted"/>
<feature type="transmembrane region" description="Helical" evidence="1">
    <location>
        <begin position="259"/>
        <end position="278"/>
    </location>
</feature>
<gene>
    <name evidence="3" type="ORF">EV210_11320</name>
</gene>
<protein>
    <submittedName>
        <fullName evidence="3">Putative membrane protein</fullName>
    </submittedName>
</protein>
<reference evidence="3 4" key="1">
    <citation type="submission" date="2019-03" db="EMBL/GenBank/DDBJ databases">
        <title>Genomic Encyclopedia of Type Strains, Phase IV (KMG-IV): sequencing the most valuable type-strain genomes for metagenomic binning, comparative biology and taxonomic classification.</title>
        <authorList>
            <person name="Goeker M."/>
        </authorList>
    </citation>
    <scope>NUCLEOTIDE SEQUENCE [LARGE SCALE GENOMIC DNA]</scope>
    <source>
        <strain evidence="3 4">DSM 15969</strain>
    </source>
</reference>
<feature type="transmembrane region" description="Helical" evidence="1">
    <location>
        <begin position="137"/>
        <end position="170"/>
    </location>
</feature>
<keyword evidence="1" id="KW-1133">Transmembrane helix</keyword>